<evidence type="ECO:0000313" key="3">
    <source>
        <dbReference type="Proteomes" id="UP001500367"/>
    </source>
</evidence>
<keyword evidence="3" id="KW-1185">Reference proteome</keyword>
<comment type="caution">
    <text evidence="2">The sequence shown here is derived from an EMBL/GenBank/DDBJ whole genome shotgun (WGS) entry which is preliminary data.</text>
</comment>
<protein>
    <submittedName>
        <fullName evidence="2">Uncharacterized protein</fullName>
    </submittedName>
</protein>
<evidence type="ECO:0000256" key="1">
    <source>
        <dbReference type="SAM" id="SignalP"/>
    </source>
</evidence>
<dbReference type="RefSeq" id="WP_344816565.1">
    <property type="nucleotide sequence ID" value="NZ_BAABCT010000005.1"/>
</dbReference>
<evidence type="ECO:0000313" key="2">
    <source>
        <dbReference type="EMBL" id="GAA4074399.1"/>
    </source>
</evidence>
<organism evidence="2 3">
    <name type="scientific">Flavobacterium cheonanense</name>
    <dbReference type="NCBI Taxonomy" id="706183"/>
    <lineage>
        <taxon>Bacteria</taxon>
        <taxon>Pseudomonadati</taxon>
        <taxon>Bacteroidota</taxon>
        <taxon>Flavobacteriia</taxon>
        <taxon>Flavobacteriales</taxon>
        <taxon>Flavobacteriaceae</taxon>
        <taxon>Flavobacterium</taxon>
    </lineage>
</organism>
<feature type="chain" id="PRO_5046375460" evidence="1">
    <location>
        <begin position="21"/>
        <end position="254"/>
    </location>
</feature>
<sequence>MKKKLSLNNKTFLMFSFLLLQNVFLFGQSPDLDKEKEVKISGNYFWSQATAPSDLEAKKQASESLWSTDEVKTAPNLNQKNISYIVKQRGNKVAAIAYIAKNGVEINSTDSSLNANVIPHPQIILDPMYEKDTKPLESLNVNKEVASNISESKTKQLSNSSLINSLLDTDDINSVLKELNTFKMKGKIMYSSRIEAFDNSNQCYIIIYEETTNKILYLLDKGDETRVNLLDSKKINIKENQLINQLSKIYVYEF</sequence>
<feature type="signal peptide" evidence="1">
    <location>
        <begin position="1"/>
        <end position="20"/>
    </location>
</feature>
<reference evidence="3" key="1">
    <citation type="journal article" date="2019" name="Int. J. Syst. Evol. Microbiol.">
        <title>The Global Catalogue of Microorganisms (GCM) 10K type strain sequencing project: providing services to taxonomists for standard genome sequencing and annotation.</title>
        <authorList>
            <consortium name="The Broad Institute Genomics Platform"/>
            <consortium name="The Broad Institute Genome Sequencing Center for Infectious Disease"/>
            <person name="Wu L."/>
            <person name="Ma J."/>
        </authorList>
    </citation>
    <scope>NUCLEOTIDE SEQUENCE [LARGE SCALE GENOMIC DNA]</scope>
    <source>
        <strain evidence="3">JCM 17069</strain>
    </source>
</reference>
<accession>A0ABP7VTS1</accession>
<keyword evidence="1" id="KW-0732">Signal</keyword>
<dbReference type="EMBL" id="BAABCT010000005">
    <property type="protein sequence ID" value="GAA4074399.1"/>
    <property type="molecule type" value="Genomic_DNA"/>
</dbReference>
<gene>
    <name evidence="2" type="ORF">GCM10022389_19940</name>
</gene>
<name>A0ABP7VTS1_9FLAO</name>
<proteinExistence type="predicted"/>
<dbReference type="Proteomes" id="UP001500367">
    <property type="component" value="Unassembled WGS sequence"/>
</dbReference>